<protein>
    <submittedName>
        <fullName evidence="2">Uncharacterized protein</fullName>
    </submittedName>
</protein>
<dbReference type="OMA" id="SYHERAP"/>
<dbReference type="STRING" id="441959.B8M8J2"/>
<dbReference type="VEuPathDB" id="FungiDB:TSTA_037260"/>
<dbReference type="GeneID" id="8100571"/>
<sequence length="94" mass="10829">MPRSVQHWPGGIPSSIKPHPETDLSLDQIKEEVKGWLLFVQENWVPAANTRASNDGEYELHQRRHLIEKWVSATQELRDVNSTPVKSPKIYCIN</sequence>
<dbReference type="InParanoid" id="B8M8J2"/>
<evidence type="ECO:0000256" key="1">
    <source>
        <dbReference type="SAM" id="MobiDB-lite"/>
    </source>
</evidence>
<dbReference type="PhylomeDB" id="B8M8J2"/>
<proteinExistence type="predicted"/>
<keyword evidence="3" id="KW-1185">Reference proteome</keyword>
<evidence type="ECO:0000313" key="3">
    <source>
        <dbReference type="Proteomes" id="UP000001745"/>
    </source>
</evidence>
<gene>
    <name evidence="2" type="ORF">TSTA_037260</name>
</gene>
<reference evidence="3" key="1">
    <citation type="journal article" date="2015" name="Genome Announc.">
        <title>Genome sequence of the AIDS-associated pathogen Penicillium marneffei (ATCC18224) and its near taxonomic relative Talaromyces stipitatus (ATCC10500).</title>
        <authorList>
            <person name="Nierman W.C."/>
            <person name="Fedorova-Abrams N.D."/>
            <person name="Andrianopoulos A."/>
        </authorList>
    </citation>
    <scope>NUCLEOTIDE SEQUENCE [LARGE SCALE GENOMIC DNA]</scope>
    <source>
        <strain evidence="3">ATCC 10500 / CBS 375.48 / QM 6759 / NRRL 1006</strain>
    </source>
</reference>
<dbReference type="Proteomes" id="UP000001745">
    <property type="component" value="Unassembled WGS sequence"/>
</dbReference>
<feature type="region of interest" description="Disordered" evidence="1">
    <location>
        <begin position="1"/>
        <end position="22"/>
    </location>
</feature>
<dbReference type="OrthoDB" id="5396831at2759"/>
<dbReference type="HOGENOM" id="CLU_175730_0_0_1"/>
<name>B8M8J2_TALSN</name>
<dbReference type="AlphaFoldDB" id="B8M8J2"/>
<evidence type="ECO:0000313" key="2">
    <source>
        <dbReference type="EMBL" id="EED20505.1"/>
    </source>
</evidence>
<organism evidence="2 3">
    <name type="scientific">Talaromyces stipitatus (strain ATCC 10500 / CBS 375.48 / QM 6759 / NRRL 1006)</name>
    <name type="common">Penicillium stipitatum</name>
    <dbReference type="NCBI Taxonomy" id="441959"/>
    <lineage>
        <taxon>Eukaryota</taxon>
        <taxon>Fungi</taxon>
        <taxon>Dikarya</taxon>
        <taxon>Ascomycota</taxon>
        <taxon>Pezizomycotina</taxon>
        <taxon>Eurotiomycetes</taxon>
        <taxon>Eurotiomycetidae</taxon>
        <taxon>Eurotiales</taxon>
        <taxon>Trichocomaceae</taxon>
        <taxon>Talaromyces</taxon>
        <taxon>Talaromyces sect. Talaromyces</taxon>
    </lineage>
</organism>
<dbReference type="EMBL" id="EQ962654">
    <property type="protein sequence ID" value="EED20505.1"/>
    <property type="molecule type" value="Genomic_DNA"/>
</dbReference>
<accession>B8M8J2</accession>
<dbReference type="RefSeq" id="XP_002480939.1">
    <property type="nucleotide sequence ID" value="XM_002480894.1"/>
</dbReference>